<dbReference type="SUPFAM" id="SSF48239">
    <property type="entry name" value="Terpenoid cyclases/Protein prenyltransferases"/>
    <property type="match status" value="1"/>
</dbReference>
<dbReference type="CDD" id="cd00688">
    <property type="entry name" value="ISOPREN_C2_like"/>
    <property type="match status" value="1"/>
</dbReference>
<keyword evidence="1" id="KW-0677">Repeat</keyword>
<dbReference type="InterPro" id="IPR008930">
    <property type="entry name" value="Terpenoid_cyclase/PrenylTrfase"/>
</dbReference>
<dbReference type="Gene3D" id="1.50.10.20">
    <property type="match status" value="2"/>
</dbReference>
<organism evidence="3">
    <name type="scientific">hydrothermal vent metagenome</name>
    <dbReference type="NCBI Taxonomy" id="652676"/>
    <lineage>
        <taxon>unclassified sequences</taxon>
        <taxon>metagenomes</taxon>
        <taxon>ecological metagenomes</taxon>
    </lineage>
</organism>
<evidence type="ECO:0000313" key="3">
    <source>
        <dbReference type="EMBL" id="VAX41918.1"/>
    </source>
</evidence>
<sequence>MNRFFRLSILCTMVVICLTAEGTLRAEEVTENKKIEKSIERALVYLSKQQQKSGAWRIDSCGESTASTSLAIMSFLSAGYVPGEGKYGKQINKGILYVLNHQKENGMLVHYKSHGPMYSHGISTLMLAEVIGMVDKSLAKKCRKGLEDAVRLILKSQNVAKSKRHKGGWRYHPASSNSDLSVTGWQLLALRAAKDAGCDVPKKNIDLAVQYVINCAHPRKGGFGYQPGGVPSVTRTGTGLLALEVCGKHQSKAATIGADYLIKYPLTKDEHYFFYGVYYCTVGMFKMGGKYWKATKKQNTKLLLNYQSQNGSWNAKRGGERSSGTIYCTSMAVLALAVEYRFLPIYQR</sequence>
<evidence type="ECO:0000256" key="1">
    <source>
        <dbReference type="ARBA" id="ARBA00022737"/>
    </source>
</evidence>
<dbReference type="EMBL" id="UOGL01000600">
    <property type="protein sequence ID" value="VAX41918.1"/>
    <property type="molecule type" value="Genomic_DNA"/>
</dbReference>
<feature type="domain" description="Prenyltransferase alpha-alpha toroid" evidence="2">
    <location>
        <begin position="207"/>
        <end position="253"/>
    </location>
</feature>
<reference evidence="3" key="1">
    <citation type="submission" date="2018-06" db="EMBL/GenBank/DDBJ databases">
        <authorList>
            <person name="Zhirakovskaya E."/>
        </authorList>
    </citation>
    <scope>NUCLEOTIDE SEQUENCE</scope>
</reference>
<dbReference type="InterPro" id="IPR001330">
    <property type="entry name" value="Prenyltrans"/>
</dbReference>
<dbReference type="GO" id="GO:0003824">
    <property type="term" value="F:catalytic activity"/>
    <property type="evidence" value="ECO:0007669"/>
    <property type="project" value="InterPro"/>
</dbReference>
<name>A0A3B1DZP7_9ZZZZ</name>
<dbReference type="Pfam" id="PF00432">
    <property type="entry name" value="Prenyltrans"/>
    <property type="match status" value="2"/>
</dbReference>
<feature type="domain" description="Prenyltransferase alpha-alpha toroid" evidence="2">
    <location>
        <begin position="13"/>
        <end position="158"/>
    </location>
</feature>
<protein>
    <recommendedName>
        <fullName evidence="2">Prenyltransferase alpha-alpha toroid domain-containing protein</fullName>
    </recommendedName>
</protein>
<accession>A0A3B1DZP7</accession>
<evidence type="ECO:0000259" key="2">
    <source>
        <dbReference type="Pfam" id="PF00432"/>
    </source>
</evidence>
<proteinExistence type="predicted"/>
<gene>
    <name evidence="3" type="ORF">MNBD_PLANCTO02-2224</name>
</gene>
<dbReference type="AlphaFoldDB" id="A0A3B1DZP7"/>